<evidence type="ECO:0000313" key="3">
    <source>
        <dbReference type="EMBL" id="CAG7724960.1"/>
    </source>
</evidence>
<keyword evidence="2" id="KW-0812">Transmembrane</keyword>
<reference evidence="3" key="1">
    <citation type="submission" date="2021-06" db="EMBL/GenBank/DDBJ databases">
        <authorList>
            <person name="Hodson N. C."/>
            <person name="Mongue J. A."/>
            <person name="Jaron S. K."/>
        </authorList>
    </citation>
    <scope>NUCLEOTIDE SEQUENCE</scope>
</reference>
<dbReference type="Proteomes" id="UP000708208">
    <property type="component" value="Unassembled WGS sequence"/>
</dbReference>
<organism evidence="3 4">
    <name type="scientific">Allacma fusca</name>
    <dbReference type="NCBI Taxonomy" id="39272"/>
    <lineage>
        <taxon>Eukaryota</taxon>
        <taxon>Metazoa</taxon>
        <taxon>Ecdysozoa</taxon>
        <taxon>Arthropoda</taxon>
        <taxon>Hexapoda</taxon>
        <taxon>Collembola</taxon>
        <taxon>Symphypleona</taxon>
        <taxon>Sminthuridae</taxon>
        <taxon>Allacma</taxon>
    </lineage>
</organism>
<feature type="compositionally biased region" description="Low complexity" evidence="1">
    <location>
        <begin position="826"/>
        <end position="835"/>
    </location>
</feature>
<feature type="compositionally biased region" description="Polar residues" evidence="1">
    <location>
        <begin position="847"/>
        <end position="857"/>
    </location>
</feature>
<dbReference type="EMBL" id="CAJVCH010115719">
    <property type="protein sequence ID" value="CAG7724960.1"/>
    <property type="molecule type" value="Genomic_DNA"/>
</dbReference>
<evidence type="ECO:0000256" key="2">
    <source>
        <dbReference type="SAM" id="Phobius"/>
    </source>
</evidence>
<feature type="compositionally biased region" description="Polar residues" evidence="1">
    <location>
        <begin position="658"/>
        <end position="674"/>
    </location>
</feature>
<keyword evidence="4" id="KW-1185">Reference proteome</keyword>
<proteinExistence type="predicted"/>
<dbReference type="OrthoDB" id="10617911at2759"/>
<dbReference type="AlphaFoldDB" id="A0A8J2KDA1"/>
<protein>
    <submittedName>
        <fullName evidence="3">Uncharacterized protein</fullName>
    </submittedName>
</protein>
<sequence>MIVSSVQYGKISSFIVVILVIIFNFLLATTAMLRDPGWARFCGKTKDQEYVSQDFFTDKCPGGVWINSSAEAVQWNCLCTMGSFALRFGWCNSEVNIPGLGSNGLARYTPSDISCTHFDSQTPSPQIQGLQALHKWSNRYKEDGPFIWTKESGGAILNQRDLRSVRIKNLTLTSGISTLYAMRANPKPNTYYSIYSRKTSRAVCLLPPNGTAGNGSLFRYKINFLWDQNEKAPGRGSVPRRIPKRLKLEFVTKPGCYFTDRTYSFKVILPENMDEYVLPKLSPPDLHPDCVKCLSDQSPFSEAKTEENLYPADLDNVTNLNKEVDLQSQRLAIHWGDILLRNRSNPHQMNDIQEVEILRKAAIMAYGACDMNYIPKQFYQFFLILFQAALSESFLKYPPQAPLEDKVYMDVTQILDTCMKKTEVYNITVENICPPTYSEYNEPGVGYEPIETPVELMATPNKHDYILEFAWKLISFLHYHCYDEFKDAPFLHDMLQVQLENLFQQDLLLRWSHPSNSLRMLDSIFKIHLDVVVTMINFEKCVSVANKKNKFEGWLKKPLNQPQSSRNTRRRKRSVHTLTRVSTETKGADRYIRRGAPLLIESIPPESFGEKPVNRNDLRRLKIQPKSVAALKPKQKQHQLKPFTIGQKKQEFERPIRQANQVRNIRPSRQTVPNENPPSGKPEPGSDLLTISTDRSVGPGSIDGTVRSEIVRDGSTERPKAPVNSGEDSDPIVLDIMEPPDTDSSAGSPGAGNAGGVTDKPATGTPDGMGKPESGVSDGSGVPRKDNVDANDHESSTQRNKIPDEGSSIDSSYKGSKPLIDFPQKGSSGSSASSGYTGTKPLIDFPQNDNSGSSGYTGTKPLIDFPENGNAGNSGYKGTKPLIDFPESDNSGNSGYKGTKPLMDFPESDNSGNSGYKGTKPLIDFPGDDIDTEQLLDFPDEDDNYDKETMGHFKGIFACLYSITDFAAQNTEYPLYNDVCWD</sequence>
<comment type="caution">
    <text evidence="3">The sequence shown here is derived from an EMBL/GenBank/DDBJ whole genome shotgun (WGS) entry which is preliminary data.</text>
</comment>
<accession>A0A8J2KDA1</accession>
<keyword evidence="2" id="KW-0472">Membrane</keyword>
<gene>
    <name evidence="3" type="ORF">AFUS01_LOCUS13947</name>
</gene>
<feature type="transmembrane region" description="Helical" evidence="2">
    <location>
        <begin position="12"/>
        <end position="33"/>
    </location>
</feature>
<evidence type="ECO:0000313" key="4">
    <source>
        <dbReference type="Proteomes" id="UP000708208"/>
    </source>
</evidence>
<feature type="compositionally biased region" description="Basic and acidic residues" evidence="1">
    <location>
        <begin position="709"/>
        <end position="720"/>
    </location>
</feature>
<feature type="compositionally biased region" description="Basic and acidic residues" evidence="1">
    <location>
        <begin position="783"/>
        <end position="804"/>
    </location>
</feature>
<evidence type="ECO:0000256" key="1">
    <source>
        <dbReference type="SAM" id="MobiDB-lite"/>
    </source>
</evidence>
<feature type="region of interest" description="Disordered" evidence="1">
    <location>
        <begin position="556"/>
        <end position="582"/>
    </location>
</feature>
<name>A0A8J2KDA1_9HEXA</name>
<feature type="region of interest" description="Disordered" evidence="1">
    <location>
        <begin position="629"/>
        <end position="862"/>
    </location>
</feature>
<keyword evidence="2" id="KW-1133">Transmembrane helix</keyword>